<evidence type="ECO:0000256" key="7">
    <source>
        <dbReference type="PROSITE-ProRule" id="PRU01016"/>
    </source>
</evidence>
<dbReference type="EMBL" id="JAEQNC010000023">
    <property type="protein sequence ID" value="MBL0375385.1"/>
    <property type="molecule type" value="Genomic_DNA"/>
</dbReference>
<dbReference type="PRINTS" id="PR00105">
    <property type="entry name" value="C5METTRFRASE"/>
</dbReference>
<dbReference type="GO" id="GO:0009307">
    <property type="term" value="P:DNA restriction-modification system"/>
    <property type="evidence" value="ECO:0007669"/>
    <property type="project" value="UniProtKB-KW"/>
</dbReference>
<evidence type="ECO:0000313" key="9">
    <source>
        <dbReference type="Proteomes" id="UP000633219"/>
    </source>
</evidence>
<dbReference type="InterPro" id="IPR029063">
    <property type="entry name" value="SAM-dependent_MTases_sf"/>
</dbReference>
<dbReference type="RefSeq" id="WP_201663932.1">
    <property type="nucleotide sequence ID" value="NZ_JAEQNC010000023.1"/>
</dbReference>
<evidence type="ECO:0000256" key="1">
    <source>
        <dbReference type="ARBA" id="ARBA00011975"/>
    </source>
</evidence>
<dbReference type="PANTHER" id="PTHR10629">
    <property type="entry name" value="CYTOSINE-SPECIFIC METHYLTRANSFERASE"/>
    <property type="match status" value="1"/>
</dbReference>
<dbReference type="Gene3D" id="3.90.120.10">
    <property type="entry name" value="DNA Methylase, subunit A, domain 2"/>
    <property type="match status" value="1"/>
</dbReference>
<dbReference type="InterPro" id="IPR050390">
    <property type="entry name" value="C5-Methyltransferase"/>
</dbReference>
<dbReference type="GO" id="GO:0032259">
    <property type="term" value="P:methylation"/>
    <property type="evidence" value="ECO:0007669"/>
    <property type="project" value="UniProtKB-KW"/>
</dbReference>
<organism evidence="8 9">
    <name type="scientific">Rhizobium setariae</name>
    <dbReference type="NCBI Taxonomy" id="2801340"/>
    <lineage>
        <taxon>Bacteria</taxon>
        <taxon>Pseudomonadati</taxon>
        <taxon>Pseudomonadota</taxon>
        <taxon>Alphaproteobacteria</taxon>
        <taxon>Hyphomicrobiales</taxon>
        <taxon>Rhizobiaceae</taxon>
        <taxon>Rhizobium/Agrobacterium group</taxon>
        <taxon>Rhizobium</taxon>
    </lineage>
</organism>
<dbReference type="SUPFAM" id="SSF53335">
    <property type="entry name" value="S-adenosyl-L-methionine-dependent methyltransferases"/>
    <property type="match status" value="1"/>
</dbReference>
<evidence type="ECO:0000256" key="4">
    <source>
        <dbReference type="ARBA" id="ARBA00022691"/>
    </source>
</evidence>
<dbReference type="Gene3D" id="3.40.50.150">
    <property type="entry name" value="Vaccinia Virus protein VP39"/>
    <property type="match status" value="1"/>
</dbReference>
<comment type="caution">
    <text evidence="8">The sequence shown here is derived from an EMBL/GenBank/DDBJ whole genome shotgun (WGS) entry which is preliminary data.</text>
</comment>
<reference evidence="8" key="1">
    <citation type="submission" date="2021-01" db="EMBL/GenBank/DDBJ databases">
        <title>Rhizobium sp. strain KVB221 16S ribosomal RNA gene Genome sequencing and assembly.</title>
        <authorList>
            <person name="Kang M."/>
        </authorList>
    </citation>
    <scope>NUCLEOTIDE SEQUENCE</scope>
    <source>
        <strain evidence="8">KVB221</strain>
    </source>
</reference>
<evidence type="ECO:0000256" key="6">
    <source>
        <dbReference type="ARBA" id="ARBA00047422"/>
    </source>
</evidence>
<dbReference type="AlphaFoldDB" id="A0A936YRF5"/>
<keyword evidence="3 7" id="KW-0808">Transferase</keyword>
<dbReference type="Proteomes" id="UP000633219">
    <property type="component" value="Unassembled WGS sequence"/>
</dbReference>
<comment type="similarity">
    <text evidence="7">Belongs to the class I-like SAM-binding methyltransferase superfamily. C5-methyltransferase family.</text>
</comment>
<keyword evidence="4 7" id="KW-0949">S-adenosyl-L-methionine</keyword>
<proteinExistence type="inferred from homology"/>
<dbReference type="PANTHER" id="PTHR10629:SF52">
    <property type="entry name" value="DNA (CYTOSINE-5)-METHYLTRANSFERASE 1"/>
    <property type="match status" value="1"/>
</dbReference>
<dbReference type="InterPro" id="IPR001525">
    <property type="entry name" value="C5_MeTfrase"/>
</dbReference>
<protein>
    <recommendedName>
        <fullName evidence="1">DNA (cytosine-5-)-methyltransferase</fullName>
        <ecNumber evidence="1">2.1.1.37</ecNumber>
    </recommendedName>
</protein>
<feature type="active site" evidence="7">
    <location>
        <position position="75"/>
    </location>
</feature>
<dbReference type="PROSITE" id="PS00094">
    <property type="entry name" value="C5_MTASE_1"/>
    <property type="match status" value="1"/>
</dbReference>
<keyword evidence="2 7" id="KW-0489">Methyltransferase</keyword>
<dbReference type="EC" id="2.1.1.37" evidence="1"/>
<evidence type="ECO:0000256" key="2">
    <source>
        <dbReference type="ARBA" id="ARBA00022603"/>
    </source>
</evidence>
<dbReference type="PROSITE" id="PS51679">
    <property type="entry name" value="SAM_MT_C5"/>
    <property type="match status" value="1"/>
</dbReference>
<dbReference type="GO" id="GO:0003886">
    <property type="term" value="F:DNA (cytosine-5-)-methyltransferase activity"/>
    <property type="evidence" value="ECO:0007669"/>
    <property type="project" value="UniProtKB-EC"/>
</dbReference>
<sequence length="305" mass="33128">MKVADLFCGAGGLTTGLVAAGLDVVIGLDHSAAAIETYRASHHHNAYKLDLSSVDAAVAALNPYQPNMIVGGLPCEDFSSAGVARREGERADLTYAFARIGIDLDCQYLLIVNVAQATCTKAYDAAMARLRAAGYGLSVFVLDAAFYGVPQRRKRSVLVAKRDANDNWLMPPAPLSDAPMTVREYFGPDLDVEHYYRHPRSYARRAVFSVDEPSATIRGVNRPVPRNLAPHPGDTADIRTVRALTTSERARMQTFPEDYEWRGSKTAVEQMIGNAVPCALAAEIGRAILEHHRSAELIQSTQLGA</sequence>
<comment type="catalytic activity">
    <reaction evidence="6">
        <text>a 2'-deoxycytidine in DNA + S-adenosyl-L-methionine = a 5-methyl-2'-deoxycytidine in DNA + S-adenosyl-L-homocysteine + H(+)</text>
        <dbReference type="Rhea" id="RHEA:13681"/>
        <dbReference type="Rhea" id="RHEA-COMP:11369"/>
        <dbReference type="Rhea" id="RHEA-COMP:11370"/>
        <dbReference type="ChEBI" id="CHEBI:15378"/>
        <dbReference type="ChEBI" id="CHEBI:57856"/>
        <dbReference type="ChEBI" id="CHEBI:59789"/>
        <dbReference type="ChEBI" id="CHEBI:85452"/>
        <dbReference type="ChEBI" id="CHEBI:85454"/>
        <dbReference type="EC" id="2.1.1.37"/>
    </reaction>
</comment>
<evidence type="ECO:0000313" key="8">
    <source>
        <dbReference type="EMBL" id="MBL0375385.1"/>
    </source>
</evidence>
<dbReference type="InterPro" id="IPR018117">
    <property type="entry name" value="C5_DNA_meth_AS"/>
</dbReference>
<dbReference type="Pfam" id="PF00145">
    <property type="entry name" value="DNA_methylase"/>
    <property type="match status" value="2"/>
</dbReference>
<keyword evidence="5" id="KW-0680">Restriction system</keyword>
<accession>A0A936YRF5</accession>
<name>A0A936YRF5_9HYPH</name>
<evidence type="ECO:0000256" key="5">
    <source>
        <dbReference type="ARBA" id="ARBA00022747"/>
    </source>
</evidence>
<evidence type="ECO:0000256" key="3">
    <source>
        <dbReference type="ARBA" id="ARBA00022679"/>
    </source>
</evidence>
<gene>
    <name evidence="8" type="ORF">JJB09_25570</name>
</gene>
<keyword evidence="9" id="KW-1185">Reference proteome</keyword>